<dbReference type="PANTHER" id="PTHR43711">
    <property type="entry name" value="TWO-COMPONENT HISTIDINE KINASE"/>
    <property type="match status" value="1"/>
</dbReference>
<keyword evidence="9" id="KW-1185">Reference proteome</keyword>
<dbReference type="InterPro" id="IPR003594">
    <property type="entry name" value="HATPase_dom"/>
</dbReference>
<sequence length="389" mass="42481">MVDAESMASVAGDLIICRDQVQPQVVVSSVYDWFSSNPLLDAMAVVDGNRPVGLITRMKLFYTLSKRFGYELHARHPIIGIADSVPLTVFRDEALEMVIEKAFARQPKDIYDEIIVTDGDGYYLGILSVKQLVTQQGNALSRSVLLKEIATARAEELERLNQIKTQFLANVTHELRSPVNAIVGLAELLRIAAGKGSLEQVRERLSLMLTTATNLRGIITNILDLSKIEAGKMEVTFQAIDVMPLLSEIAETTRILVGDKPVIVTVNGPDCPVNVMSDPIKLRQIITNLTSNAAKFTDEGAIDIALAVSDEQFEIEVSDTGIGIDQKDLHLLFTPFGQLEDPAVKTHVGTGLGLAISRNLTRLIGGEITVTSARGKGTRFIVSAPMRHH</sequence>
<keyword evidence="4" id="KW-0808">Transferase</keyword>
<name>A0AAW4L0T6_9BACT</name>
<dbReference type="SMART" id="SM00387">
    <property type="entry name" value="HATPase_c"/>
    <property type="match status" value="1"/>
</dbReference>
<keyword evidence="5" id="KW-0418">Kinase</keyword>
<evidence type="ECO:0000313" key="8">
    <source>
        <dbReference type="EMBL" id="MBT0664304.1"/>
    </source>
</evidence>
<evidence type="ECO:0000259" key="7">
    <source>
        <dbReference type="PROSITE" id="PS50109"/>
    </source>
</evidence>
<dbReference type="PRINTS" id="PR00344">
    <property type="entry name" value="BCTRLSENSOR"/>
</dbReference>
<dbReference type="InterPro" id="IPR004358">
    <property type="entry name" value="Sig_transdc_His_kin-like_C"/>
</dbReference>
<dbReference type="SUPFAM" id="SSF55874">
    <property type="entry name" value="ATPase domain of HSP90 chaperone/DNA topoisomerase II/histidine kinase"/>
    <property type="match status" value="1"/>
</dbReference>
<dbReference type="Proteomes" id="UP000811899">
    <property type="component" value="Unassembled WGS sequence"/>
</dbReference>
<dbReference type="SUPFAM" id="SSF54631">
    <property type="entry name" value="CBS-domain pair"/>
    <property type="match status" value="1"/>
</dbReference>
<keyword evidence="6" id="KW-0902">Two-component regulatory system</keyword>
<evidence type="ECO:0000256" key="2">
    <source>
        <dbReference type="ARBA" id="ARBA00012438"/>
    </source>
</evidence>
<dbReference type="PANTHER" id="PTHR43711:SF1">
    <property type="entry name" value="HISTIDINE KINASE 1"/>
    <property type="match status" value="1"/>
</dbReference>
<evidence type="ECO:0000256" key="6">
    <source>
        <dbReference type="ARBA" id="ARBA00023012"/>
    </source>
</evidence>
<proteinExistence type="predicted"/>
<dbReference type="PROSITE" id="PS50109">
    <property type="entry name" value="HIS_KIN"/>
    <property type="match status" value="1"/>
</dbReference>
<dbReference type="GO" id="GO:0000155">
    <property type="term" value="F:phosphorelay sensor kinase activity"/>
    <property type="evidence" value="ECO:0007669"/>
    <property type="project" value="InterPro"/>
</dbReference>
<dbReference type="SMART" id="SM00388">
    <property type="entry name" value="HisKA"/>
    <property type="match status" value="1"/>
</dbReference>
<comment type="catalytic activity">
    <reaction evidence="1">
        <text>ATP + protein L-histidine = ADP + protein N-phospho-L-histidine.</text>
        <dbReference type="EC" id="2.7.13.3"/>
    </reaction>
</comment>
<reference evidence="8 9" key="1">
    <citation type="submission" date="2021-05" db="EMBL/GenBank/DDBJ databases">
        <title>The draft genome of Geobacter pelophilus DSM 12255.</title>
        <authorList>
            <person name="Xu Z."/>
            <person name="Masuda Y."/>
            <person name="Itoh H."/>
            <person name="Senoo K."/>
        </authorList>
    </citation>
    <scope>NUCLEOTIDE SEQUENCE [LARGE SCALE GENOMIC DNA]</scope>
    <source>
        <strain evidence="8 9">DSM 12255</strain>
    </source>
</reference>
<accession>A0AAW4L0T6</accession>
<dbReference type="CDD" id="cd00082">
    <property type="entry name" value="HisKA"/>
    <property type="match status" value="1"/>
</dbReference>
<organism evidence="8 9">
    <name type="scientific">Geoanaerobacter pelophilus</name>
    <dbReference type="NCBI Taxonomy" id="60036"/>
    <lineage>
        <taxon>Bacteria</taxon>
        <taxon>Pseudomonadati</taxon>
        <taxon>Thermodesulfobacteriota</taxon>
        <taxon>Desulfuromonadia</taxon>
        <taxon>Geobacterales</taxon>
        <taxon>Geobacteraceae</taxon>
        <taxon>Geoanaerobacter</taxon>
    </lineage>
</organism>
<dbReference type="InterPro" id="IPR036097">
    <property type="entry name" value="HisK_dim/P_sf"/>
</dbReference>
<feature type="domain" description="Histidine kinase" evidence="7">
    <location>
        <begin position="170"/>
        <end position="388"/>
    </location>
</feature>
<dbReference type="RefSeq" id="WP_214171089.1">
    <property type="nucleotide sequence ID" value="NZ_JAHCVJ010000003.1"/>
</dbReference>
<evidence type="ECO:0000313" key="9">
    <source>
        <dbReference type="Proteomes" id="UP000811899"/>
    </source>
</evidence>
<dbReference type="InterPro" id="IPR036890">
    <property type="entry name" value="HATPase_C_sf"/>
</dbReference>
<gene>
    <name evidence="8" type="ORF">KI809_08320</name>
</gene>
<dbReference type="Pfam" id="PF02518">
    <property type="entry name" value="HATPase_c"/>
    <property type="match status" value="1"/>
</dbReference>
<dbReference type="InterPro" id="IPR050736">
    <property type="entry name" value="Sensor_HK_Regulatory"/>
</dbReference>
<evidence type="ECO:0000256" key="1">
    <source>
        <dbReference type="ARBA" id="ARBA00000085"/>
    </source>
</evidence>
<evidence type="ECO:0000256" key="5">
    <source>
        <dbReference type="ARBA" id="ARBA00022777"/>
    </source>
</evidence>
<evidence type="ECO:0000256" key="3">
    <source>
        <dbReference type="ARBA" id="ARBA00022553"/>
    </source>
</evidence>
<dbReference type="CDD" id="cd16922">
    <property type="entry name" value="HATPase_EvgS-ArcB-TorS-like"/>
    <property type="match status" value="1"/>
</dbReference>
<dbReference type="InterPro" id="IPR005467">
    <property type="entry name" value="His_kinase_dom"/>
</dbReference>
<dbReference type="Gene3D" id="1.10.287.130">
    <property type="match status" value="1"/>
</dbReference>
<dbReference type="EC" id="2.7.13.3" evidence="2"/>
<dbReference type="InterPro" id="IPR003661">
    <property type="entry name" value="HisK_dim/P_dom"/>
</dbReference>
<dbReference type="AlphaFoldDB" id="A0AAW4L0T6"/>
<keyword evidence="3" id="KW-0597">Phosphoprotein</keyword>
<evidence type="ECO:0000256" key="4">
    <source>
        <dbReference type="ARBA" id="ARBA00022679"/>
    </source>
</evidence>
<dbReference type="SUPFAM" id="SSF47384">
    <property type="entry name" value="Homodimeric domain of signal transducing histidine kinase"/>
    <property type="match status" value="1"/>
</dbReference>
<comment type="caution">
    <text evidence="8">The sequence shown here is derived from an EMBL/GenBank/DDBJ whole genome shotgun (WGS) entry which is preliminary data.</text>
</comment>
<dbReference type="Gene3D" id="3.30.565.10">
    <property type="entry name" value="Histidine kinase-like ATPase, C-terminal domain"/>
    <property type="match status" value="1"/>
</dbReference>
<dbReference type="EMBL" id="JAHCVJ010000003">
    <property type="protein sequence ID" value="MBT0664304.1"/>
    <property type="molecule type" value="Genomic_DNA"/>
</dbReference>
<dbReference type="InterPro" id="IPR046342">
    <property type="entry name" value="CBS_dom_sf"/>
</dbReference>
<protein>
    <recommendedName>
        <fullName evidence="2">histidine kinase</fullName>
        <ecNumber evidence="2">2.7.13.3</ecNumber>
    </recommendedName>
</protein>
<dbReference type="Pfam" id="PF00512">
    <property type="entry name" value="HisKA"/>
    <property type="match status" value="1"/>
</dbReference>